<accession>A0A0J7Y431</accession>
<evidence type="ECO:0000313" key="1">
    <source>
        <dbReference type="EMBL" id="KMS58676.1"/>
    </source>
</evidence>
<gene>
    <name evidence="1" type="ORF">V473_02490</name>
</gene>
<dbReference type="STRING" id="1420583.V473_02490"/>
<proteinExistence type="predicted"/>
<protein>
    <submittedName>
        <fullName evidence="1">Uncharacterized protein</fullName>
    </submittedName>
</protein>
<dbReference type="EMBL" id="JACT01000001">
    <property type="protein sequence ID" value="KMS58676.1"/>
    <property type="molecule type" value="Genomic_DNA"/>
</dbReference>
<name>A0A0J7Y431_9SPHN</name>
<dbReference type="Proteomes" id="UP000052232">
    <property type="component" value="Unassembled WGS sequence"/>
</dbReference>
<sequence>MMRTFDYSCTLYAPRRRVTNSTLTSAIRARGNLVVHDEGAGRYLIECEFIEDMTTLQLGDFHSRLPFYTS</sequence>
<evidence type="ECO:0000313" key="2">
    <source>
        <dbReference type="Proteomes" id="UP000052232"/>
    </source>
</evidence>
<dbReference type="AlphaFoldDB" id="A0A0J7Y431"/>
<reference evidence="1 2" key="1">
    <citation type="journal article" date="2015" name="G3 (Bethesda)">
        <title>Insights into Ongoing Evolution of the Hexachlorocyclohexane Catabolic Pathway from Comparative Genomics of Ten Sphingomonadaceae Strains.</title>
        <authorList>
            <person name="Pearce S.L."/>
            <person name="Oakeshott J.G."/>
            <person name="Pandey G."/>
        </authorList>
    </citation>
    <scope>NUCLEOTIDE SEQUENCE [LARGE SCALE GENOMIC DNA]</scope>
    <source>
        <strain evidence="1 2">LL01</strain>
    </source>
</reference>
<organism evidence="1 2">
    <name type="scientific">Sphingobium cupriresistens LL01</name>
    <dbReference type="NCBI Taxonomy" id="1420583"/>
    <lineage>
        <taxon>Bacteria</taxon>
        <taxon>Pseudomonadati</taxon>
        <taxon>Pseudomonadota</taxon>
        <taxon>Alphaproteobacteria</taxon>
        <taxon>Sphingomonadales</taxon>
        <taxon>Sphingomonadaceae</taxon>
        <taxon>Sphingobium</taxon>
    </lineage>
</organism>
<dbReference type="PATRIC" id="fig|1420583.3.peg.498"/>
<comment type="caution">
    <text evidence="1">The sequence shown here is derived from an EMBL/GenBank/DDBJ whole genome shotgun (WGS) entry which is preliminary data.</text>
</comment>
<keyword evidence="2" id="KW-1185">Reference proteome</keyword>